<dbReference type="GO" id="GO:0005634">
    <property type="term" value="C:nucleus"/>
    <property type="evidence" value="ECO:0007669"/>
    <property type="project" value="TreeGrafter"/>
</dbReference>
<dbReference type="GO" id="GO:0003677">
    <property type="term" value="F:DNA binding"/>
    <property type="evidence" value="ECO:0007669"/>
    <property type="project" value="InterPro"/>
</dbReference>
<comment type="similarity">
    <text evidence="1">Belongs to the ATP-dependent DNA ligase family.</text>
</comment>
<dbReference type="GO" id="GO:0006310">
    <property type="term" value="P:DNA recombination"/>
    <property type="evidence" value="ECO:0007669"/>
    <property type="project" value="UniProtKB-KW"/>
</dbReference>
<dbReference type="Proteomes" id="UP000485058">
    <property type="component" value="Unassembled WGS sequence"/>
</dbReference>
<dbReference type="SUPFAM" id="SSF56091">
    <property type="entry name" value="DNA ligase/mRNA capping enzyme, catalytic domain"/>
    <property type="match status" value="1"/>
</dbReference>
<dbReference type="GO" id="GO:0005739">
    <property type="term" value="C:mitochondrion"/>
    <property type="evidence" value="ECO:0007669"/>
    <property type="project" value="TreeGrafter"/>
</dbReference>
<evidence type="ECO:0000256" key="7">
    <source>
        <dbReference type="ARBA" id="ARBA00023204"/>
    </source>
</evidence>
<protein>
    <submittedName>
        <fullName evidence="9">DNA ligase</fullName>
    </submittedName>
</protein>
<evidence type="ECO:0000313" key="10">
    <source>
        <dbReference type="Proteomes" id="UP000485058"/>
    </source>
</evidence>
<evidence type="ECO:0000256" key="4">
    <source>
        <dbReference type="ARBA" id="ARBA00022763"/>
    </source>
</evidence>
<feature type="non-terminal residue" evidence="9">
    <location>
        <position position="103"/>
    </location>
</feature>
<dbReference type="GO" id="GO:0006281">
    <property type="term" value="P:DNA repair"/>
    <property type="evidence" value="ECO:0007669"/>
    <property type="project" value="UniProtKB-KW"/>
</dbReference>
<dbReference type="EMBL" id="BLLF01001225">
    <property type="protein sequence ID" value="GFH17934.1"/>
    <property type="molecule type" value="Genomic_DNA"/>
</dbReference>
<keyword evidence="3" id="KW-0547">Nucleotide-binding</keyword>
<evidence type="ECO:0000256" key="6">
    <source>
        <dbReference type="ARBA" id="ARBA00023172"/>
    </source>
</evidence>
<comment type="caution">
    <text evidence="9">The sequence shown here is derived from an EMBL/GenBank/DDBJ whole genome shotgun (WGS) entry which is preliminary data.</text>
</comment>
<dbReference type="PANTHER" id="PTHR45674:SF4">
    <property type="entry name" value="DNA LIGASE 1"/>
    <property type="match status" value="1"/>
</dbReference>
<dbReference type="InterPro" id="IPR050191">
    <property type="entry name" value="ATP-dep_DNA_ligase"/>
</dbReference>
<keyword evidence="2 9" id="KW-0436">Ligase</keyword>
<dbReference type="PANTHER" id="PTHR45674">
    <property type="entry name" value="DNA LIGASE 1/3 FAMILY MEMBER"/>
    <property type="match status" value="1"/>
</dbReference>
<keyword evidence="5" id="KW-0067">ATP-binding</keyword>
<feature type="non-terminal residue" evidence="9">
    <location>
        <position position="1"/>
    </location>
</feature>
<evidence type="ECO:0000256" key="3">
    <source>
        <dbReference type="ARBA" id="ARBA00022741"/>
    </source>
</evidence>
<dbReference type="GO" id="GO:0005524">
    <property type="term" value="F:ATP binding"/>
    <property type="evidence" value="ECO:0007669"/>
    <property type="project" value="UniProtKB-KW"/>
</dbReference>
<dbReference type="Pfam" id="PF01068">
    <property type="entry name" value="DNA_ligase_A_M"/>
    <property type="match status" value="1"/>
</dbReference>
<keyword evidence="4" id="KW-0227">DNA damage</keyword>
<gene>
    <name evidence="9" type="ORF">HaLaN_14659</name>
</gene>
<keyword evidence="7" id="KW-0234">DNA repair</keyword>
<dbReference type="PROSITE" id="PS00697">
    <property type="entry name" value="DNA_LIGASE_A1"/>
    <property type="match status" value="1"/>
</dbReference>
<evidence type="ECO:0000256" key="5">
    <source>
        <dbReference type="ARBA" id="ARBA00022840"/>
    </source>
</evidence>
<keyword evidence="6" id="KW-0233">DNA recombination</keyword>
<dbReference type="InterPro" id="IPR036599">
    <property type="entry name" value="DNA_ligase_N_sf"/>
</dbReference>
<keyword evidence="10" id="KW-1185">Reference proteome</keyword>
<feature type="domain" description="ATP-dependent DNA ligase family profile" evidence="8">
    <location>
        <begin position="56"/>
        <end position="103"/>
    </location>
</feature>
<organism evidence="9 10">
    <name type="scientific">Haematococcus lacustris</name>
    <name type="common">Green alga</name>
    <name type="synonym">Haematococcus pluvialis</name>
    <dbReference type="NCBI Taxonomy" id="44745"/>
    <lineage>
        <taxon>Eukaryota</taxon>
        <taxon>Viridiplantae</taxon>
        <taxon>Chlorophyta</taxon>
        <taxon>core chlorophytes</taxon>
        <taxon>Chlorophyceae</taxon>
        <taxon>CS clade</taxon>
        <taxon>Chlamydomonadales</taxon>
        <taxon>Haematococcaceae</taxon>
        <taxon>Haematococcus</taxon>
    </lineage>
</organism>
<dbReference type="GO" id="GO:0003910">
    <property type="term" value="F:DNA ligase (ATP) activity"/>
    <property type="evidence" value="ECO:0007669"/>
    <property type="project" value="InterPro"/>
</dbReference>
<dbReference type="Gene3D" id="3.30.470.30">
    <property type="entry name" value="DNA ligase/mRNA capping enzyme"/>
    <property type="match status" value="1"/>
</dbReference>
<proteinExistence type="inferred from homology"/>
<evidence type="ECO:0000256" key="2">
    <source>
        <dbReference type="ARBA" id="ARBA00022598"/>
    </source>
</evidence>
<sequence>DGGVGLADRLERSAQAVKAAYSECPSYDEVVPALLSYGPWELSQHCHFKPSVPVKPMLAKPTTGVGEVLEKFKDQEFTCEYKYDGERAQVHIMEGGAKIMIFS</sequence>
<dbReference type="InterPro" id="IPR012310">
    <property type="entry name" value="DNA_ligase_ATP-dep_cent"/>
</dbReference>
<evidence type="ECO:0000256" key="1">
    <source>
        <dbReference type="ARBA" id="ARBA00007572"/>
    </source>
</evidence>
<reference evidence="9 10" key="1">
    <citation type="submission" date="2020-02" db="EMBL/GenBank/DDBJ databases">
        <title>Draft genome sequence of Haematococcus lacustris strain NIES-144.</title>
        <authorList>
            <person name="Morimoto D."/>
            <person name="Nakagawa S."/>
            <person name="Yoshida T."/>
            <person name="Sawayama S."/>
        </authorList>
    </citation>
    <scope>NUCLEOTIDE SEQUENCE [LARGE SCALE GENOMIC DNA]</scope>
    <source>
        <strain evidence="9 10">NIES-144</strain>
    </source>
</reference>
<evidence type="ECO:0000313" key="9">
    <source>
        <dbReference type="EMBL" id="GFH17934.1"/>
    </source>
</evidence>
<dbReference type="Gene3D" id="1.10.3260.10">
    <property type="entry name" value="DNA ligase, ATP-dependent, N-terminal domain"/>
    <property type="match status" value="1"/>
</dbReference>
<dbReference type="AlphaFoldDB" id="A0A699ZGA6"/>
<accession>A0A699ZGA6</accession>
<name>A0A699ZGA6_HAELA</name>
<evidence type="ECO:0000259" key="8">
    <source>
        <dbReference type="Pfam" id="PF01068"/>
    </source>
</evidence>
<dbReference type="GO" id="GO:0006273">
    <property type="term" value="P:lagging strand elongation"/>
    <property type="evidence" value="ECO:0007669"/>
    <property type="project" value="TreeGrafter"/>
</dbReference>
<dbReference type="InterPro" id="IPR016059">
    <property type="entry name" value="DNA_ligase_ATP-dep_CS"/>
</dbReference>